<accession>A0A0E9R848</accession>
<reference evidence="1" key="2">
    <citation type="journal article" date="2015" name="Fish Shellfish Immunol.">
        <title>Early steps in the European eel (Anguilla anguilla)-Vibrio vulnificus interaction in the gills: Role of the RtxA13 toxin.</title>
        <authorList>
            <person name="Callol A."/>
            <person name="Pajuelo D."/>
            <person name="Ebbesson L."/>
            <person name="Teles M."/>
            <person name="MacKenzie S."/>
            <person name="Amaro C."/>
        </authorList>
    </citation>
    <scope>NUCLEOTIDE SEQUENCE</scope>
</reference>
<evidence type="ECO:0000313" key="1">
    <source>
        <dbReference type="EMBL" id="JAH24518.1"/>
    </source>
</evidence>
<organism evidence="1">
    <name type="scientific">Anguilla anguilla</name>
    <name type="common">European freshwater eel</name>
    <name type="synonym">Muraena anguilla</name>
    <dbReference type="NCBI Taxonomy" id="7936"/>
    <lineage>
        <taxon>Eukaryota</taxon>
        <taxon>Metazoa</taxon>
        <taxon>Chordata</taxon>
        <taxon>Craniata</taxon>
        <taxon>Vertebrata</taxon>
        <taxon>Euteleostomi</taxon>
        <taxon>Actinopterygii</taxon>
        <taxon>Neopterygii</taxon>
        <taxon>Teleostei</taxon>
        <taxon>Anguilliformes</taxon>
        <taxon>Anguillidae</taxon>
        <taxon>Anguilla</taxon>
    </lineage>
</organism>
<dbReference type="AlphaFoldDB" id="A0A0E9R848"/>
<proteinExistence type="predicted"/>
<dbReference type="EMBL" id="GBXM01084059">
    <property type="protein sequence ID" value="JAH24518.1"/>
    <property type="molecule type" value="Transcribed_RNA"/>
</dbReference>
<name>A0A0E9R848_ANGAN</name>
<sequence length="53" mass="6016">MSGLINRAIDHRFVSDDYFCLRSFFQSHRGLLLVRLTVTTGSPACPVLLYVTQ</sequence>
<protein>
    <submittedName>
        <fullName evidence="1">Uncharacterized protein</fullName>
    </submittedName>
</protein>
<reference evidence="1" key="1">
    <citation type="submission" date="2014-11" db="EMBL/GenBank/DDBJ databases">
        <authorList>
            <person name="Amaro Gonzalez C."/>
        </authorList>
    </citation>
    <scope>NUCLEOTIDE SEQUENCE</scope>
</reference>